<keyword evidence="4" id="KW-1185">Reference proteome</keyword>
<feature type="chain" id="PRO_5047225115" evidence="2">
    <location>
        <begin position="19"/>
        <end position="170"/>
    </location>
</feature>
<dbReference type="EMBL" id="JBHSHB010000012">
    <property type="protein sequence ID" value="MFC4690153.1"/>
    <property type="molecule type" value="Genomic_DNA"/>
</dbReference>
<evidence type="ECO:0000256" key="2">
    <source>
        <dbReference type="SAM" id="SignalP"/>
    </source>
</evidence>
<accession>A0ABV9L858</accession>
<evidence type="ECO:0000313" key="3">
    <source>
        <dbReference type="EMBL" id="MFC4690153.1"/>
    </source>
</evidence>
<evidence type="ECO:0000256" key="1">
    <source>
        <dbReference type="SAM" id="Coils"/>
    </source>
</evidence>
<keyword evidence="1" id="KW-0175">Coiled coil</keyword>
<dbReference type="RefSeq" id="WP_380033132.1">
    <property type="nucleotide sequence ID" value="NZ_JBHSHB010000012.1"/>
</dbReference>
<proteinExistence type="predicted"/>
<dbReference type="PROSITE" id="PS51257">
    <property type="entry name" value="PROKAR_LIPOPROTEIN"/>
    <property type="match status" value="1"/>
</dbReference>
<protein>
    <submittedName>
        <fullName evidence="3">Uncharacterized protein</fullName>
    </submittedName>
</protein>
<organism evidence="3 4">
    <name type="scientific">Dokdonia genika</name>
    <dbReference type="NCBI Taxonomy" id="308113"/>
    <lineage>
        <taxon>Bacteria</taxon>
        <taxon>Pseudomonadati</taxon>
        <taxon>Bacteroidota</taxon>
        <taxon>Flavobacteriia</taxon>
        <taxon>Flavobacteriales</taxon>
        <taxon>Flavobacteriaceae</taxon>
        <taxon>Dokdonia</taxon>
    </lineage>
</organism>
<feature type="coiled-coil region" evidence="1">
    <location>
        <begin position="136"/>
        <end position="170"/>
    </location>
</feature>
<name>A0ABV9L858_9FLAO</name>
<feature type="signal peptide" evidence="2">
    <location>
        <begin position="1"/>
        <end position="18"/>
    </location>
</feature>
<dbReference type="Proteomes" id="UP001595878">
    <property type="component" value="Unassembled WGS sequence"/>
</dbReference>
<gene>
    <name evidence="3" type="ORF">ACFO5T_06905</name>
</gene>
<reference evidence="4" key="1">
    <citation type="journal article" date="2019" name="Int. J. Syst. Evol. Microbiol.">
        <title>The Global Catalogue of Microorganisms (GCM) 10K type strain sequencing project: providing services to taxonomists for standard genome sequencing and annotation.</title>
        <authorList>
            <consortium name="The Broad Institute Genomics Platform"/>
            <consortium name="The Broad Institute Genome Sequencing Center for Infectious Disease"/>
            <person name="Wu L."/>
            <person name="Ma J."/>
        </authorList>
    </citation>
    <scope>NUCLEOTIDE SEQUENCE [LARGE SCALE GENOMIC DNA]</scope>
    <source>
        <strain evidence="4">CGMCC 4.7427</strain>
    </source>
</reference>
<comment type="caution">
    <text evidence="3">The sequence shown here is derived from an EMBL/GenBank/DDBJ whole genome shotgun (WGS) entry which is preliminary data.</text>
</comment>
<evidence type="ECO:0000313" key="4">
    <source>
        <dbReference type="Proteomes" id="UP001595878"/>
    </source>
</evidence>
<sequence>MKILTLALLIILTTSSCAAQTTSETATNRDGSLALFKNKKESNAIYVTKSGNMGIGKKKPTDKLEVNGRIHARSVKVDLKEWADTVFEDGYDLARLREIENYINTNGHLPEIPSTEEVLKNGIELGEMNRLLLKKVEELTLHLIRQEKQIEQALDKVATLEKEIAAIKKS</sequence>
<keyword evidence="2" id="KW-0732">Signal</keyword>